<dbReference type="OrthoDB" id="1551064at2"/>
<accession>A0A4Y9RXC1</accession>
<dbReference type="EMBL" id="SPVH01000006">
    <property type="protein sequence ID" value="TFW12445.1"/>
    <property type="molecule type" value="Genomic_DNA"/>
</dbReference>
<reference evidence="1 2" key="1">
    <citation type="submission" date="2019-03" db="EMBL/GenBank/DDBJ databases">
        <title>Draft genome of Brevundimonas sp. a heavy metal resistant soil bacteria.</title>
        <authorList>
            <person name="Soto J."/>
        </authorList>
    </citation>
    <scope>NUCLEOTIDE SEQUENCE [LARGE SCALE GENOMIC DNA]</scope>
    <source>
        <strain evidence="1 2">B-10</strain>
    </source>
</reference>
<dbReference type="RefSeq" id="WP_135194925.1">
    <property type="nucleotide sequence ID" value="NZ_SPVH01000006.1"/>
</dbReference>
<evidence type="ECO:0008006" key="3">
    <source>
        <dbReference type="Google" id="ProtNLM"/>
    </source>
</evidence>
<comment type="caution">
    <text evidence="1">The sequence shown here is derived from an EMBL/GenBank/DDBJ whole genome shotgun (WGS) entry which is preliminary data.</text>
</comment>
<evidence type="ECO:0000313" key="2">
    <source>
        <dbReference type="Proteomes" id="UP000298216"/>
    </source>
</evidence>
<dbReference type="Proteomes" id="UP000298216">
    <property type="component" value="Unassembled WGS sequence"/>
</dbReference>
<proteinExistence type="predicted"/>
<evidence type="ECO:0000313" key="1">
    <source>
        <dbReference type="EMBL" id="TFW12445.1"/>
    </source>
</evidence>
<keyword evidence="2" id="KW-1185">Reference proteome</keyword>
<gene>
    <name evidence="1" type="ORF">EGY25_10570</name>
</gene>
<name>A0A4Y9RXC1_9CAUL</name>
<organism evidence="1 2">
    <name type="scientific">Brevundimonas intermedia</name>
    <dbReference type="NCBI Taxonomy" id="74315"/>
    <lineage>
        <taxon>Bacteria</taxon>
        <taxon>Pseudomonadati</taxon>
        <taxon>Pseudomonadota</taxon>
        <taxon>Alphaproteobacteria</taxon>
        <taxon>Caulobacterales</taxon>
        <taxon>Caulobacteraceae</taxon>
        <taxon>Brevundimonas</taxon>
    </lineage>
</organism>
<dbReference type="AlphaFoldDB" id="A0A4Y9RXC1"/>
<protein>
    <recommendedName>
        <fullName evidence="3">DUF1653 domain-containing protein</fullName>
    </recommendedName>
</protein>
<sequence length="68" mass="7361">MSSVEETGAVFAHDVDMTGVARFRHFGAEGPLYEILGPSGDDRVRIRVVQSGEELTYPAAAARQDPRA</sequence>